<gene>
    <name evidence="2" type="ORF">YALI1_F13185g</name>
</gene>
<name>A0A1D8NMS1_YARLL</name>
<dbReference type="Proteomes" id="UP000182444">
    <property type="component" value="Chromosome 1F"/>
</dbReference>
<sequence>MALLSAMTEWVSIRSSRVARALGRTASLSSKCVFAVRSSQFAFTVCFRSSFFAFAFRHSFFFHHSAFLVQLLSFRFQLFLSVLQIPPFDSYSLTRFRLFCSSSLQLSLYLLCYSRPIASDSRQLSIPSASQTPIVPIFFIALSCCCSIQILDRPLASNTSTPLHTLVITNKHEYIVCAYYTPTVATLLAMIQVTIKYMVVFVPEPVNPSPTHSITNTIKPTRYPQSHFKNMPRKKEPTGSNLN</sequence>
<dbReference type="GeneID" id="94583902"/>
<dbReference type="VEuPathDB" id="FungiDB:YALI1_F13185g"/>
<accession>A0A1D8NMS1</accession>
<dbReference type="AlphaFoldDB" id="A0A1D8NMS1"/>
<evidence type="ECO:0000256" key="1">
    <source>
        <dbReference type="SAM" id="MobiDB-lite"/>
    </source>
</evidence>
<proteinExistence type="predicted"/>
<evidence type="ECO:0000313" key="2">
    <source>
        <dbReference type="EMBL" id="AOW06916.1"/>
    </source>
</evidence>
<dbReference type="RefSeq" id="XP_068139417.1">
    <property type="nucleotide sequence ID" value="XM_068283316.1"/>
</dbReference>
<organism evidence="2 3">
    <name type="scientific">Yarrowia lipolytica</name>
    <name type="common">Candida lipolytica</name>
    <dbReference type="NCBI Taxonomy" id="4952"/>
    <lineage>
        <taxon>Eukaryota</taxon>
        <taxon>Fungi</taxon>
        <taxon>Dikarya</taxon>
        <taxon>Ascomycota</taxon>
        <taxon>Saccharomycotina</taxon>
        <taxon>Dipodascomycetes</taxon>
        <taxon>Dipodascales</taxon>
        <taxon>Dipodascales incertae sedis</taxon>
        <taxon>Yarrowia</taxon>
    </lineage>
</organism>
<feature type="compositionally biased region" description="Polar residues" evidence="1">
    <location>
        <begin position="211"/>
        <end position="228"/>
    </location>
</feature>
<reference evidence="2 3" key="1">
    <citation type="journal article" date="2016" name="PLoS ONE">
        <title>Sequence Assembly of Yarrowia lipolytica Strain W29/CLIB89 Shows Transposable Element Diversity.</title>
        <authorList>
            <person name="Magnan C."/>
            <person name="Yu J."/>
            <person name="Chang I."/>
            <person name="Jahn E."/>
            <person name="Kanomata Y."/>
            <person name="Wu J."/>
            <person name="Zeller M."/>
            <person name="Oakes M."/>
            <person name="Baldi P."/>
            <person name="Sandmeyer S."/>
        </authorList>
    </citation>
    <scope>NUCLEOTIDE SEQUENCE [LARGE SCALE GENOMIC DNA]</scope>
    <source>
        <strain evidence="3">CLIB89(W29)</strain>
    </source>
</reference>
<feature type="region of interest" description="Disordered" evidence="1">
    <location>
        <begin position="211"/>
        <end position="243"/>
    </location>
</feature>
<protein>
    <submittedName>
        <fullName evidence="2">Uncharacterized protein</fullName>
    </submittedName>
</protein>
<dbReference type="EMBL" id="CP017558">
    <property type="protein sequence ID" value="AOW06916.1"/>
    <property type="molecule type" value="Genomic_DNA"/>
</dbReference>
<evidence type="ECO:0000313" key="3">
    <source>
        <dbReference type="Proteomes" id="UP000182444"/>
    </source>
</evidence>